<dbReference type="EMBL" id="ACZI02000001">
    <property type="protein sequence ID" value="EFV11954.1"/>
    <property type="molecule type" value="Genomic_DNA"/>
</dbReference>
<dbReference type="Proteomes" id="UP000004816">
    <property type="component" value="Unassembled WGS sequence"/>
</dbReference>
<dbReference type="PANTHER" id="PTHR43337">
    <property type="entry name" value="XANTHINE/URACIL PERMEASE C887.17-RELATED"/>
    <property type="match status" value="1"/>
</dbReference>
<keyword evidence="9" id="KW-1185">Reference proteome</keyword>
<dbReference type="OrthoDB" id="9808458at2"/>
<feature type="transmembrane region" description="Helical" evidence="7">
    <location>
        <begin position="364"/>
        <end position="384"/>
    </location>
</feature>
<evidence type="ECO:0000313" key="8">
    <source>
        <dbReference type="EMBL" id="EFV11954.1"/>
    </source>
</evidence>
<comment type="similarity">
    <text evidence="2">Belongs to the nucleobase:cation symporter-2 (NCS2) (TC 2.A.40) family. Azg-like subfamily.</text>
</comment>
<sequence>MSVTSSVGGREKTWAAAIDRFFAVTARGSSLGAELRGGAVTFVAMSYIVVLNPLILGDKPDALGHVLPIDQVAAVTAFVAGAMCVVFGFVANYPFAFAAGLGINALLATSVVLKVSWPEAMGLVVVEGLLIVVLGATGLRVAVFHAIPPELRAAIAAGIGCFITLIGLVDAGFVRRIPDSAETSVPLGLGIGGSIASLPTLVFAIGLGLMAVLVARKVRGGILIGIVAMTAVSLVVQAVAKLGPGPKGWGLTVPVPPKALFSVPDLSLLGQFSVLGAFHRMSVLAASLLVFTLLLANFFDAMGTMAGLGKQAGLMNPDGTLPNLGRALTVEGFGAVAGGMGSASSNTVFAESATGVGEGARTGLANLVTGALFLLAMFLTPLYKVVPVEAATPALVVVGAMMIGHVREIDFAKFEIALPAFLTIVTMPFTYSIADGIGVGCIAWVLIRVGTGKAREVHPLLAVVAVAFLVNFAAGPIQGLLR</sequence>
<dbReference type="GO" id="GO:0005345">
    <property type="term" value="F:purine nucleobase transmembrane transporter activity"/>
    <property type="evidence" value="ECO:0007669"/>
    <property type="project" value="TreeGrafter"/>
</dbReference>
<dbReference type="eggNOG" id="COG2252">
    <property type="taxonomic scope" value="Bacteria"/>
</dbReference>
<dbReference type="Pfam" id="PF00860">
    <property type="entry name" value="Xan_ur_permease"/>
    <property type="match status" value="1"/>
</dbReference>
<keyword evidence="4 7" id="KW-0812">Transmembrane</keyword>
<feature type="transmembrane region" description="Helical" evidence="7">
    <location>
        <begin position="155"/>
        <end position="174"/>
    </location>
</feature>
<dbReference type="PANTHER" id="PTHR43337:SF1">
    <property type="entry name" value="XANTHINE_URACIL PERMEASE C887.17-RELATED"/>
    <property type="match status" value="1"/>
</dbReference>
<comment type="caution">
    <text evidence="8">The sequence shown here is derived from an EMBL/GenBank/DDBJ whole genome shotgun (WGS) entry which is preliminary data.</text>
</comment>
<feature type="transmembrane region" description="Helical" evidence="7">
    <location>
        <begin position="123"/>
        <end position="143"/>
    </location>
</feature>
<feature type="transmembrane region" description="Helical" evidence="7">
    <location>
        <begin position="194"/>
        <end position="215"/>
    </location>
</feature>
<feature type="transmembrane region" description="Helical" evidence="7">
    <location>
        <begin position="222"/>
        <end position="240"/>
    </location>
</feature>
<comment type="subcellular location">
    <subcellularLocation>
        <location evidence="1">Endomembrane system</location>
        <topology evidence="1">Multi-pass membrane protein</topology>
    </subcellularLocation>
</comment>
<gene>
    <name evidence="8" type="ORF">HMPREF9336_03202</name>
</gene>
<feature type="transmembrane region" description="Helical" evidence="7">
    <location>
        <begin position="97"/>
        <end position="117"/>
    </location>
</feature>
<dbReference type="InterPro" id="IPR006043">
    <property type="entry name" value="NCS2"/>
</dbReference>
<reference evidence="8 9" key="1">
    <citation type="journal article" date="2011" name="Stand. Genomic Sci.">
        <title>High quality draft genome sequence of Segniliparus rugosus CDC 945(T)= (ATCC BAA-974(T)).</title>
        <authorList>
            <person name="Earl A.M."/>
            <person name="Desjardins C.A."/>
            <person name="Fitzgerald M.G."/>
            <person name="Arachchi H.M."/>
            <person name="Zeng Q."/>
            <person name="Mehta T."/>
            <person name="Griggs A."/>
            <person name="Birren B.W."/>
            <person name="Toney N.C."/>
            <person name="Carr J."/>
            <person name="Posey J."/>
            <person name="Butler W.R."/>
        </authorList>
    </citation>
    <scope>NUCLEOTIDE SEQUENCE [LARGE SCALE GENOMIC DNA]</scope>
    <source>
        <strain evidence="9">ATCC BAA-974 / DSM 45345 / CCUG 50838 / CIP 108380 / JCM 13579 / CDC 945</strain>
    </source>
</reference>
<dbReference type="HOGENOM" id="CLU_024508_0_0_11"/>
<evidence type="ECO:0000256" key="4">
    <source>
        <dbReference type="ARBA" id="ARBA00022692"/>
    </source>
</evidence>
<evidence type="ECO:0000313" key="9">
    <source>
        <dbReference type="Proteomes" id="UP000004816"/>
    </source>
</evidence>
<dbReference type="InterPro" id="IPR045018">
    <property type="entry name" value="Azg-like"/>
</dbReference>
<proteinExistence type="inferred from homology"/>
<evidence type="ECO:0000256" key="5">
    <source>
        <dbReference type="ARBA" id="ARBA00022989"/>
    </source>
</evidence>
<feature type="transmembrane region" description="Helical" evidence="7">
    <location>
        <begin position="459"/>
        <end position="481"/>
    </location>
</feature>
<dbReference type="GO" id="GO:0005886">
    <property type="term" value="C:plasma membrane"/>
    <property type="evidence" value="ECO:0007669"/>
    <property type="project" value="TreeGrafter"/>
</dbReference>
<keyword evidence="6 7" id="KW-0472">Membrane</keyword>
<dbReference type="STRING" id="679197.HMPREF9336_03202"/>
<evidence type="ECO:0000256" key="2">
    <source>
        <dbReference type="ARBA" id="ARBA00005697"/>
    </source>
</evidence>
<dbReference type="RefSeq" id="WP_007472019.1">
    <property type="nucleotide sequence ID" value="NZ_KI391953.1"/>
</dbReference>
<organism evidence="8 9">
    <name type="scientific">Segniliparus rugosus (strain ATCC BAA-974 / DSM 45345 / CCUG 50838 / CIP 108380 / JCM 13579 / CDC 945)</name>
    <dbReference type="NCBI Taxonomy" id="679197"/>
    <lineage>
        <taxon>Bacteria</taxon>
        <taxon>Bacillati</taxon>
        <taxon>Actinomycetota</taxon>
        <taxon>Actinomycetes</taxon>
        <taxon>Mycobacteriales</taxon>
        <taxon>Segniliparaceae</taxon>
        <taxon>Segniliparus</taxon>
    </lineage>
</organism>
<evidence type="ECO:0000256" key="6">
    <source>
        <dbReference type="ARBA" id="ARBA00023136"/>
    </source>
</evidence>
<feature type="transmembrane region" description="Helical" evidence="7">
    <location>
        <begin position="277"/>
        <end position="299"/>
    </location>
</feature>
<dbReference type="AlphaFoldDB" id="E5XUN0"/>
<protein>
    <recommendedName>
        <fullName evidence="10">MFS transporter</fullName>
    </recommendedName>
</protein>
<evidence type="ECO:0008006" key="10">
    <source>
        <dbReference type="Google" id="ProtNLM"/>
    </source>
</evidence>
<keyword evidence="5 7" id="KW-1133">Transmembrane helix</keyword>
<accession>E5XUN0</accession>
<feature type="transmembrane region" description="Helical" evidence="7">
    <location>
        <begin position="68"/>
        <end position="90"/>
    </location>
</feature>
<evidence type="ECO:0000256" key="1">
    <source>
        <dbReference type="ARBA" id="ARBA00004127"/>
    </source>
</evidence>
<keyword evidence="3" id="KW-0813">Transport</keyword>
<feature type="transmembrane region" description="Helical" evidence="7">
    <location>
        <begin position="37"/>
        <end position="56"/>
    </location>
</feature>
<evidence type="ECO:0000256" key="7">
    <source>
        <dbReference type="SAM" id="Phobius"/>
    </source>
</evidence>
<dbReference type="GO" id="GO:0012505">
    <property type="term" value="C:endomembrane system"/>
    <property type="evidence" value="ECO:0007669"/>
    <property type="project" value="UniProtKB-SubCell"/>
</dbReference>
<name>E5XUN0_SEGRC</name>
<evidence type="ECO:0000256" key="3">
    <source>
        <dbReference type="ARBA" id="ARBA00022448"/>
    </source>
</evidence>
<feature type="transmembrane region" description="Helical" evidence="7">
    <location>
        <begin position="418"/>
        <end position="447"/>
    </location>
</feature>